<evidence type="ECO:0000313" key="2">
    <source>
        <dbReference type="EMBL" id="OQD76188.1"/>
    </source>
</evidence>
<sequence length="630" mass="69398">MSDPFAATPSLPSPPTTLSPPASPRKRRRELRDSEETDGDLMIETYMYRSDPFRATSAPHPLPYPLQFSPIQHDLGNKIREQYVPVEEILHRHGLLETFSLSAAWVSKPGYPYGDSPRLTILIQVRGRGSNFGPIRDALVQHFDSVLDTQADVEVIHPDYSHRPSLFPITPIHPAVDVYKQVKDALVVKLEKTIPSQWRLITLLSLGQNLARSSPTVVIMVRPGSLYNWSHLTASIRHLVSENTPSGLFIDVEVIPGSITSTTPDTCSPAGIDQSSAISFDSSLGMGLSIGDHDQTRVGTMGGLVLLTHHGKTRTCAITNYHVIRPTAMVDQADRFGSTISASNLINTKMMFFAPVDVEATIDRLKDDVKEYQNELSTVEEISGRIRVKGNPVPTQLDSSREYLRKCLAEMQSKLKVSLTMPRVLGRVLCSSGQGLWNSCVQDWALIELDPDAIPFLTCPNKMPSIEPRNLPSAYGQGPVMVEAGTPLCDFGEIEPGMWYTRVGRTSTHSGVANGVRACLNWVDVIRYDFNGEPIKMSKWTTEEHLILNRRTRGEFTQMEFGLPGDSGSLLINRFGKICGLYYGTATSWLGPNGMEVVNSNAGLAMTMADVIEGINLKIGADQEAVVSLP</sequence>
<dbReference type="Proteomes" id="UP000191522">
    <property type="component" value="Unassembled WGS sequence"/>
</dbReference>
<organism evidence="2 3">
    <name type="scientific">Penicillium decumbens</name>
    <dbReference type="NCBI Taxonomy" id="69771"/>
    <lineage>
        <taxon>Eukaryota</taxon>
        <taxon>Fungi</taxon>
        <taxon>Dikarya</taxon>
        <taxon>Ascomycota</taxon>
        <taxon>Pezizomycotina</taxon>
        <taxon>Eurotiomycetes</taxon>
        <taxon>Eurotiomycetidae</taxon>
        <taxon>Eurotiales</taxon>
        <taxon>Aspergillaceae</taxon>
        <taxon>Penicillium</taxon>
    </lineage>
</organism>
<proteinExistence type="predicted"/>
<evidence type="ECO:0000256" key="1">
    <source>
        <dbReference type="SAM" id="MobiDB-lite"/>
    </source>
</evidence>
<comment type="caution">
    <text evidence="2">The sequence shown here is derived from an EMBL/GenBank/DDBJ whole genome shotgun (WGS) entry which is preliminary data.</text>
</comment>
<dbReference type="EMBL" id="MDYL01000005">
    <property type="protein sequence ID" value="OQD76188.1"/>
    <property type="molecule type" value="Genomic_DNA"/>
</dbReference>
<dbReference type="AlphaFoldDB" id="A0A1V6PGP5"/>
<feature type="region of interest" description="Disordered" evidence="1">
    <location>
        <begin position="1"/>
        <end position="41"/>
    </location>
</feature>
<protein>
    <submittedName>
        <fullName evidence="2">Uncharacterized protein</fullName>
    </submittedName>
</protein>
<evidence type="ECO:0000313" key="3">
    <source>
        <dbReference type="Proteomes" id="UP000191522"/>
    </source>
</evidence>
<gene>
    <name evidence="2" type="ORF">PENDEC_c005G02569</name>
</gene>
<name>A0A1V6PGP5_PENDC</name>
<feature type="compositionally biased region" description="Pro residues" evidence="1">
    <location>
        <begin position="11"/>
        <end position="23"/>
    </location>
</feature>
<reference evidence="3" key="1">
    <citation type="journal article" date="2017" name="Nat. Microbiol.">
        <title>Global analysis of biosynthetic gene clusters reveals vast potential of secondary metabolite production in Penicillium species.</title>
        <authorList>
            <person name="Nielsen J.C."/>
            <person name="Grijseels S."/>
            <person name="Prigent S."/>
            <person name="Ji B."/>
            <person name="Dainat J."/>
            <person name="Nielsen K.F."/>
            <person name="Frisvad J.C."/>
            <person name="Workman M."/>
            <person name="Nielsen J."/>
        </authorList>
    </citation>
    <scope>NUCLEOTIDE SEQUENCE [LARGE SCALE GENOMIC DNA]</scope>
    <source>
        <strain evidence="3">IBT 11843</strain>
    </source>
</reference>
<keyword evidence="3" id="KW-1185">Reference proteome</keyword>
<accession>A0A1V6PGP5</accession>
<dbReference type="OrthoDB" id="5424209at2759"/>
<feature type="compositionally biased region" description="Low complexity" evidence="1">
    <location>
        <begin position="1"/>
        <end position="10"/>
    </location>
</feature>